<keyword evidence="2 4" id="KW-1133">Transmembrane helix</keyword>
<dbReference type="eggNOG" id="COG2807">
    <property type="taxonomic scope" value="Bacteria"/>
</dbReference>
<dbReference type="InterPro" id="IPR050327">
    <property type="entry name" value="Proton-linked_MCT"/>
</dbReference>
<protein>
    <submittedName>
        <fullName evidence="6">Putative major facilitator superfamily transporter</fullName>
    </submittedName>
</protein>
<name>U2YAA4_9SPHN</name>
<proteinExistence type="predicted"/>
<feature type="transmembrane region" description="Helical" evidence="4">
    <location>
        <begin position="380"/>
        <end position="400"/>
    </location>
</feature>
<dbReference type="PANTHER" id="PTHR11360">
    <property type="entry name" value="MONOCARBOXYLATE TRANSPORTER"/>
    <property type="match status" value="1"/>
</dbReference>
<evidence type="ECO:0000313" key="6">
    <source>
        <dbReference type="EMBL" id="GAD50296.1"/>
    </source>
</evidence>
<dbReference type="RefSeq" id="WP_021691114.1">
    <property type="nucleotide sequence ID" value="NZ_BASZ01000008.1"/>
</dbReference>
<organism evidence="6 7">
    <name type="scientific">Caenibius tardaugens NBRC 16725</name>
    <dbReference type="NCBI Taxonomy" id="1219035"/>
    <lineage>
        <taxon>Bacteria</taxon>
        <taxon>Pseudomonadati</taxon>
        <taxon>Pseudomonadota</taxon>
        <taxon>Alphaproteobacteria</taxon>
        <taxon>Sphingomonadales</taxon>
        <taxon>Erythrobacteraceae</taxon>
        <taxon>Caenibius</taxon>
    </lineage>
</organism>
<dbReference type="GO" id="GO:0022857">
    <property type="term" value="F:transmembrane transporter activity"/>
    <property type="evidence" value="ECO:0007669"/>
    <property type="project" value="InterPro"/>
</dbReference>
<evidence type="ECO:0000259" key="5">
    <source>
        <dbReference type="PROSITE" id="PS50850"/>
    </source>
</evidence>
<dbReference type="Proteomes" id="UP000016568">
    <property type="component" value="Unassembled WGS sequence"/>
</dbReference>
<feature type="transmembrane region" description="Helical" evidence="4">
    <location>
        <begin position="314"/>
        <end position="336"/>
    </location>
</feature>
<gene>
    <name evidence="6" type="ORF">NT2_08_00830</name>
</gene>
<feature type="transmembrane region" description="Helical" evidence="4">
    <location>
        <begin position="12"/>
        <end position="32"/>
    </location>
</feature>
<sequence>MTEQARTFLGPMMVLRAFVIFNLAIGVTYGAFGVLVTPMEARMHTDRSTVSFGISLIILANGLLSPILGWLIARFSIRRLMLFGAVWAALGYIGLGYARNATEMLLCYGLFIGPGVTVMGPIPCYTLVSNWYREGQGRALGLVGMPILAMAVPMVVVHLLPATDFRTVTYVLAGCYLLALPVIFGVIDQPSQIGQLAKGQSPDQMAQDRAQSSAISTTALLCSPVFLLLVAGSGLLVGAGVGKTAHMVPLLTEAGWDYAKAALLLSISSGTAMLGSVMFGWLADKMNSCIALTFNALLQAMVWVILIIPANYALLVIDAVLIGACGGGFIAAKGVLVSRIYGAQNFATVMGISGFATLPFLFGMAPLAGMLREWTGDYDLAVQIYIGGFLLAAVCFALLARVERRTQAPTAEPMEMAG</sequence>
<dbReference type="SUPFAM" id="SSF103473">
    <property type="entry name" value="MFS general substrate transporter"/>
    <property type="match status" value="1"/>
</dbReference>
<dbReference type="Pfam" id="PF07690">
    <property type="entry name" value="MFS_1"/>
    <property type="match status" value="1"/>
</dbReference>
<dbReference type="PROSITE" id="PS50850">
    <property type="entry name" value="MFS"/>
    <property type="match status" value="1"/>
</dbReference>
<comment type="caution">
    <text evidence="6">The sequence shown here is derived from an EMBL/GenBank/DDBJ whole genome shotgun (WGS) entry which is preliminary data.</text>
</comment>
<dbReference type="EMBL" id="BASZ01000008">
    <property type="protein sequence ID" value="GAD50296.1"/>
    <property type="molecule type" value="Genomic_DNA"/>
</dbReference>
<reference evidence="6 7" key="1">
    <citation type="submission" date="2013-09" db="EMBL/GenBank/DDBJ databases">
        <title>Whole genome shotgun sequence of Novosphingobium tardaugens NBRC 16725.</title>
        <authorList>
            <person name="Isaki S."/>
            <person name="Hosoyama A."/>
            <person name="Tsuchikane K."/>
            <person name="Katsumata H."/>
            <person name="Ando Y."/>
            <person name="Yamazaki S."/>
            <person name="Fujita N."/>
        </authorList>
    </citation>
    <scope>NUCLEOTIDE SEQUENCE [LARGE SCALE GENOMIC DNA]</scope>
    <source>
        <strain evidence="6 7">NBRC 16725</strain>
    </source>
</reference>
<feature type="transmembrane region" description="Helical" evidence="4">
    <location>
        <begin position="140"/>
        <end position="161"/>
    </location>
</feature>
<dbReference type="InterPro" id="IPR020846">
    <property type="entry name" value="MFS_dom"/>
</dbReference>
<keyword evidence="7" id="KW-1185">Reference proteome</keyword>
<keyword evidence="1 4" id="KW-0812">Transmembrane</keyword>
<feature type="transmembrane region" description="Helical" evidence="4">
    <location>
        <begin position="219"/>
        <end position="241"/>
    </location>
</feature>
<evidence type="ECO:0000256" key="3">
    <source>
        <dbReference type="ARBA" id="ARBA00023136"/>
    </source>
</evidence>
<feature type="transmembrane region" description="Helical" evidence="4">
    <location>
        <begin position="261"/>
        <end position="282"/>
    </location>
</feature>
<feature type="transmembrane region" description="Helical" evidence="4">
    <location>
        <begin position="167"/>
        <end position="187"/>
    </location>
</feature>
<evidence type="ECO:0000256" key="2">
    <source>
        <dbReference type="ARBA" id="ARBA00022989"/>
    </source>
</evidence>
<dbReference type="InterPro" id="IPR036259">
    <property type="entry name" value="MFS_trans_sf"/>
</dbReference>
<feature type="domain" description="Major facilitator superfamily (MFS) profile" evidence="5">
    <location>
        <begin position="14"/>
        <end position="405"/>
    </location>
</feature>
<dbReference type="Gene3D" id="1.20.1250.20">
    <property type="entry name" value="MFS general substrate transporter like domains"/>
    <property type="match status" value="1"/>
</dbReference>
<evidence type="ECO:0000313" key="7">
    <source>
        <dbReference type="Proteomes" id="UP000016568"/>
    </source>
</evidence>
<feature type="transmembrane region" description="Helical" evidence="4">
    <location>
        <begin position="348"/>
        <end position="368"/>
    </location>
</feature>
<feature type="transmembrane region" description="Helical" evidence="4">
    <location>
        <begin position="110"/>
        <end position="128"/>
    </location>
</feature>
<keyword evidence="3 4" id="KW-0472">Membrane</keyword>
<dbReference type="AlphaFoldDB" id="U2YAA4"/>
<accession>U2YAA4</accession>
<dbReference type="PANTHER" id="PTHR11360:SF290">
    <property type="entry name" value="MONOCARBOXYLATE MFS PERMEASE"/>
    <property type="match status" value="1"/>
</dbReference>
<evidence type="ECO:0000256" key="1">
    <source>
        <dbReference type="ARBA" id="ARBA00022692"/>
    </source>
</evidence>
<evidence type="ECO:0000256" key="4">
    <source>
        <dbReference type="SAM" id="Phobius"/>
    </source>
</evidence>
<feature type="transmembrane region" description="Helical" evidence="4">
    <location>
        <begin position="52"/>
        <end position="73"/>
    </location>
</feature>
<feature type="transmembrane region" description="Helical" evidence="4">
    <location>
        <begin position="80"/>
        <end position="98"/>
    </location>
</feature>
<dbReference type="InterPro" id="IPR011701">
    <property type="entry name" value="MFS"/>
</dbReference>
<feature type="transmembrane region" description="Helical" evidence="4">
    <location>
        <begin position="289"/>
        <end position="308"/>
    </location>
</feature>